<keyword evidence="11" id="KW-1185">Reference proteome</keyword>
<keyword evidence="7 8" id="KW-0472">Membrane</keyword>
<feature type="transmembrane region" description="Helical" evidence="8">
    <location>
        <begin position="224"/>
        <end position="245"/>
    </location>
</feature>
<keyword evidence="4 10" id="KW-0808">Transferase</keyword>
<dbReference type="GO" id="GO:0009103">
    <property type="term" value="P:lipopolysaccharide biosynthetic process"/>
    <property type="evidence" value="ECO:0007669"/>
    <property type="project" value="TreeGrafter"/>
</dbReference>
<proteinExistence type="predicted"/>
<dbReference type="PANTHER" id="PTHR33908">
    <property type="entry name" value="MANNOSYLTRANSFERASE YKCB-RELATED"/>
    <property type="match status" value="1"/>
</dbReference>
<evidence type="ECO:0000313" key="10">
    <source>
        <dbReference type="EMBL" id="RAK59942.1"/>
    </source>
</evidence>
<feature type="transmembrane region" description="Helical" evidence="8">
    <location>
        <begin position="361"/>
        <end position="383"/>
    </location>
</feature>
<comment type="caution">
    <text evidence="10">The sequence shown here is derived from an EMBL/GenBank/DDBJ whole genome shotgun (WGS) entry which is preliminary data.</text>
</comment>
<feature type="domain" description="Glycosyltransferase RgtA/B/C/D-like" evidence="9">
    <location>
        <begin position="70"/>
        <end position="238"/>
    </location>
</feature>
<dbReference type="PANTHER" id="PTHR33908:SF3">
    <property type="entry name" value="UNDECAPRENYL PHOSPHATE-ALPHA-4-AMINO-4-DEOXY-L-ARABINOSE ARABINOSYL TRANSFERASE"/>
    <property type="match status" value="1"/>
</dbReference>
<dbReference type="Pfam" id="PF13231">
    <property type="entry name" value="PMT_2"/>
    <property type="match status" value="1"/>
</dbReference>
<name>A0A328AXV8_9CAUL</name>
<gene>
    <name evidence="10" type="ORF">DJ021_09060</name>
</gene>
<dbReference type="RefSeq" id="WP_111457235.1">
    <property type="nucleotide sequence ID" value="NZ_QFYP01000001.1"/>
</dbReference>
<evidence type="ECO:0000256" key="2">
    <source>
        <dbReference type="ARBA" id="ARBA00022475"/>
    </source>
</evidence>
<feature type="transmembrane region" description="Helical" evidence="8">
    <location>
        <begin position="418"/>
        <end position="438"/>
    </location>
</feature>
<evidence type="ECO:0000256" key="5">
    <source>
        <dbReference type="ARBA" id="ARBA00022692"/>
    </source>
</evidence>
<protein>
    <submittedName>
        <fullName evidence="10">Glycosyltransferase family 39 protein</fullName>
    </submittedName>
</protein>
<evidence type="ECO:0000256" key="1">
    <source>
        <dbReference type="ARBA" id="ARBA00004651"/>
    </source>
</evidence>
<organism evidence="10 11">
    <name type="scientific">Phenylobacterium hankyongense</name>
    <dbReference type="NCBI Taxonomy" id="1813876"/>
    <lineage>
        <taxon>Bacteria</taxon>
        <taxon>Pseudomonadati</taxon>
        <taxon>Pseudomonadota</taxon>
        <taxon>Alphaproteobacteria</taxon>
        <taxon>Caulobacterales</taxon>
        <taxon>Caulobacteraceae</taxon>
        <taxon>Phenylobacterium</taxon>
    </lineage>
</organism>
<dbReference type="GO" id="GO:0005886">
    <property type="term" value="C:plasma membrane"/>
    <property type="evidence" value="ECO:0007669"/>
    <property type="project" value="UniProtKB-SubCell"/>
</dbReference>
<feature type="transmembrane region" description="Helical" evidence="8">
    <location>
        <begin position="149"/>
        <end position="169"/>
    </location>
</feature>
<evidence type="ECO:0000256" key="7">
    <source>
        <dbReference type="ARBA" id="ARBA00023136"/>
    </source>
</evidence>
<dbReference type="Proteomes" id="UP000249842">
    <property type="component" value="Unassembled WGS sequence"/>
</dbReference>
<feature type="transmembrane region" description="Helical" evidence="8">
    <location>
        <begin position="331"/>
        <end position="349"/>
    </location>
</feature>
<evidence type="ECO:0000256" key="8">
    <source>
        <dbReference type="SAM" id="Phobius"/>
    </source>
</evidence>
<feature type="transmembrane region" description="Helical" evidence="8">
    <location>
        <begin position="181"/>
        <end position="212"/>
    </location>
</feature>
<keyword evidence="2" id="KW-1003">Cell membrane</keyword>
<accession>A0A328AXV8</accession>
<reference evidence="11" key="1">
    <citation type="submission" date="2018-05" db="EMBL/GenBank/DDBJ databases">
        <authorList>
            <person name="Li X."/>
        </authorList>
    </citation>
    <scope>NUCLEOTIDE SEQUENCE [LARGE SCALE GENOMIC DNA]</scope>
    <source>
        <strain evidence="11">HKS-05</strain>
    </source>
</reference>
<dbReference type="OrthoDB" id="9810951at2"/>
<comment type="subcellular location">
    <subcellularLocation>
        <location evidence="1">Cell membrane</location>
        <topology evidence="1">Multi-pass membrane protein</topology>
    </subcellularLocation>
</comment>
<feature type="transmembrane region" description="Helical" evidence="8">
    <location>
        <begin position="389"/>
        <end position="411"/>
    </location>
</feature>
<feature type="transmembrane region" description="Helical" evidence="8">
    <location>
        <begin position="16"/>
        <end position="35"/>
    </location>
</feature>
<dbReference type="EMBL" id="QFYP01000001">
    <property type="protein sequence ID" value="RAK59942.1"/>
    <property type="molecule type" value="Genomic_DNA"/>
</dbReference>
<feature type="transmembrane region" description="Helical" evidence="8">
    <location>
        <begin position="307"/>
        <end position="325"/>
    </location>
</feature>
<evidence type="ECO:0000256" key="3">
    <source>
        <dbReference type="ARBA" id="ARBA00022676"/>
    </source>
</evidence>
<keyword evidence="6 8" id="KW-1133">Transmembrane helix</keyword>
<keyword evidence="3" id="KW-0328">Glycosyltransferase</keyword>
<dbReference type="GO" id="GO:0010041">
    <property type="term" value="P:response to iron(III) ion"/>
    <property type="evidence" value="ECO:0007669"/>
    <property type="project" value="TreeGrafter"/>
</dbReference>
<dbReference type="AlphaFoldDB" id="A0A328AXV8"/>
<feature type="transmembrane region" description="Helical" evidence="8">
    <location>
        <begin position="279"/>
        <end position="300"/>
    </location>
</feature>
<evidence type="ECO:0000259" key="9">
    <source>
        <dbReference type="Pfam" id="PF13231"/>
    </source>
</evidence>
<dbReference type="InterPro" id="IPR038731">
    <property type="entry name" value="RgtA/B/C-like"/>
</dbReference>
<sequence>MTLEGELARWSRGWRGPALAALIAFIAGLPGLLAVPPLDRDESRFAQATAQMLETRDFVVIHYQDQPRFKKPVGIHWLQAASVSLLSSPEARDIWAYRIPSLLGAMLAAAACAWGAAAFFGPQAGLLAGAMLGATFLLSTEAMIAKTDAVLCGTTTLALAALARLYAAGRDGPPAGRATPWIFWVALAIAILVKGPVGPMVVALTILALIAVDRRPAWLGRLNGYWGLIVILAIVGPWAGAVTVATDGGFWSAALGGDLAPKLAGGQESHGAPPGYHSLLAPILLFPMTLLLPAALVTAWRRRNEPGVRFAVAWLLPSWIVFELMPTKLVHYPLPTYGAFAWLAAAALAEPLGARVRWIGAALSALVGVALAGACFYLLSIYGEGADDVAGAVVAGVLLAAAGLAGAYMMVRNTPRGALVSALGLGLLGHAALAAGLAPRLDPLWLSSRTEKVMAKARLLPRQGLADAPVAVAGYAEPSLVFALGTPTELDGPDEAAEAIVESRPAVVESRQDAAFRRALLAHQAQAVLVATVKGLDYSNGDKMTLRIYEAKETADQGAAR</sequence>
<evidence type="ECO:0000256" key="4">
    <source>
        <dbReference type="ARBA" id="ARBA00022679"/>
    </source>
</evidence>
<evidence type="ECO:0000256" key="6">
    <source>
        <dbReference type="ARBA" id="ARBA00022989"/>
    </source>
</evidence>
<evidence type="ECO:0000313" key="11">
    <source>
        <dbReference type="Proteomes" id="UP000249842"/>
    </source>
</evidence>
<dbReference type="GO" id="GO:0016763">
    <property type="term" value="F:pentosyltransferase activity"/>
    <property type="evidence" value="ECO:0007669"/>
    <property type="project" value="TreeGrafter"/>
</dbReference>
<keyword evidence="5 8" id="KW-0812">Transmembrane</keyword>
<dbReference type="InterPro" id="IPR050297">
    <property type="entry name" value="LipidA_mod_glycosyltrf_83"/>
</dbReference>